<dbReference type="STRING" id="890420.SAMN05216226_12211"/>
<dbReference type="InterPro" id="IPR051200">
    <property type="entry name" value="Host-pathogen_enzymatic-act"/>
</dbReference>
<dbReference type="EMBL" id="FNFC01000022">
    <property type="protein sequence ID" value="SDK13441.1"/>
    <property type="molecule type" value="Genomic_DNA"/>
</dbReference>
<evidence type="ECO:0008006" key="4">
    <source>
        <dbReference type="Google" id="ProtNLM"/>
    </source>
</evidence>
<dbReference type="OrthoDB" id="167723at2157"/>
<proteinExistence type="predicted"/>
<accession>A0A1G8ZEF6</accession>
<evidence type="ECO:0000256" key="1">
    <source>
        <dbReference type="SAM" id="MobiDB-lite"/>
    </source>
</evidence>
<dbReference type="PANTHER" id="PTHR47197">
    <property type="entry name" value="PROTEIN NIRF"/>
    <property type="match status" value="1"/>
</dbReference>
<gene>
    <name evidence="2" type="ORF">SAMN05216226_12211</name>
</gene>
<dbReference type="AlphaFoldDB" id="A0A1G8ZEF6"/>
<dbReference type="RefSeq" id="WP_218120916.1">
    <property type="nucleotide sequence ID" value="NZ_FNFC01000022.1"/>
</dbReference>
<reference evidence="2 3" key="1">
    <citation type="submission" date="2016-10" db="EMBL/GenBank/DDBJ databases">
        <authorList>
            <person name="de Groot N.N."/>
        </authorList>
    </citation>
    <scope>NUCLEOTIDE SEQUENCE [LARGE SCALE GENOMIC DNA]</scope>
    <source>
        <strain evidence="2 3">IBRC-M10015</strain>
    </source>
</reference>
<dbReference type="InterPro" id="IPR011048">
    <property type="entry name" value="Haem_d1_sf"/>
</dbReference>
<dbReference type="Proteomes" id="UP000198856">
    <property type="component" value="Unassembled WGS sequence"/>
</dbReference>
<dbReference type="SUPFAM" id="SSF51004">
    <property type="entry name" value="C-terminal (heme d1) domain of cytochrome cd1-nitrite reductase"/>
    <property type="match status" value="1"/>
</dbReference>
<dbReference type="InterPro" id="IPR015943">
    <property type="entry name" value="WD40/YVTN_repeat-like_dom_sf"/>
</dbReference>
<evidence type="ECO:0000313" key="3">
    <source>
        <dbReference type="Proteomes" id="UP000198856"/>
    </source>
</evidence>
<feature type="region of interest" description="Disordered" evidence="1">
    <location>
        <begin position="29"/>
        <end position="60"/>
    </location>
</feature>
<dbReference type="PROSITE" id="PS51257">
    <property type="entry name" value="PROKAR_LIPOPROTEIN"/>
    <property type="match status" value="1"/>
</dbReference>
<dbReference type="Gene3D" id="2.130.10.10">
    <property type="entry name" value="YVTN repeat-like/Quinoprotein amine dehydrogenase"/>
    <property type="match status" value="2"/>
</dbReference>
<keyword evidence="3" id="KW-1185">Reference proteome</keyword>
<name>A0A1G8ZEF6_9EURY</name>
<feature type="compositionally biased region" description="Polar residues" evidence="1">
    <location>
        <begin position="37"/>
        <end position="60"/>
    </location>
</feature>
<organism evidence="2 3">
    <name type="scientific">Halovenus aranensis</name>
    <dbReference type="NCBI Taxonomy" id="890420"/>
    <lineage>
        <taxon>Archaea</taxon>
        <taxon>Methanobacteriati</taxon>
        <taxon>Methanobacteriota</taxon>
        <taxon>Stenosarchaea group</taxon>
        <taxon>Halobacteria</taxon>
        <taxon>Halobacteriales</taxon>
        <taxon>Haloarculaceae</taxon>
        <taxon>Halovenus</taxon>
    </lineage>
</organism>
<protein>
    <recommendedName>
        <fullName evidence="4">40-residue YVTN family beta-propeller repeat-containing protein</fullName>
    </recommendedName>
</protein>
<dbReference type="PANTHER" id="PTHR47197:SF3">
    <property type="entry name" value="DIHYDRO-HEME D1 DEHYDROGENASE"/>
    <property type="match status" value="1"/>
</dbReference>
<evidence type="ECO:0000313" key="2">
    <source>
        <dbReference type="EMBL" id="SDK13441.1"/>
    </source>
</evidence>
<sequence>MTTNTTRRKILQSIGGGISIAFAGCIGGDDDSSGDSNTNQNTDAQNETPQSTETVDQQSASGSEGLLYAFAPERAVVADPAAGRIDTDLQTGMSEQLTGASWGDVRATDDEKKLFAVEDSGNRVGVFDTEQREFREWVSVGGGPTHAYNPVDGEIWVHADDEGRLYVIDTDSHEVIERVQTGLEVAGHGKLLHHDDLGRTAYATNTNDAAVHVVDLENYERTETINLGDSGGTHYAYYGPQNERLYVEYFGGNMPIVDTTTNEVVDRVEHTGSLKMSPDGEYLGVLQENGIQFLDATSETSDHLGTVELDNRGPDDLDYFRADGTLYAFAANTLSEEASLINVDEQSVVTHVQAGSISQDGEHIHRSGTIGGGYYFTPSDAEGTVPVIDVEQRELLHEIDVGDGVNTVSYIGNGNGAWY</sequence>